<dbReference type="InterPro" id="IPR023214">
    <property type="entry name" value="HAD_sf"/>
</dbReference>
<dbReference type="InterPro" id="IPR004274">
    <property type="entry name" value="FCP1_dom"/>
</dbReference>
<dbReference type="InterPro" id="IPR036412">
    <property type="entry name" value="HAD-like_sf"/>
</dbReference>
<dbReference type="SUPFAM" id="SSF56784">
    <property type="entry name" value="HAD-like"/>
    <property type="match status" value="1"/>
</dbReference>
<feature type="domain" description="FCP1 homology" evidence="3">
    <location>
        <begin position="129"/>
        <end position="322"/>
    </location>
</feature>
<feature type="region of interest" description="Disordered" evidence="2">
    <location>
        <begin position="13"/>
        <end position="44"/>
    </location>
</feature>
<organism evidence="4 5">
    <name type="scientific">Cylindrotheca closterium</name>
    <dbReference type="NCBI Taxonomy" id="2856"/>
    <lineage>
        <taxon>Eukaryota</taxon>
        <taxon>Sar</taxon>
        <taxon>Stramenopiles</taxon>
        <taxon>Ochrophyta</taxon>
        <taxon>Bacillariophyta</taxon>
        <taxon>Bacillariophyceae</taxon>
        <taxon>Bacillariophycidae</taxon>
        <taxon>Bacillariales</taxon>
        <taxon>Bacillariaceae</taxon>
        <taxon>Cylindrotheca</taxon>
    </lineage>
</organism>
<keyword evidence="1" id="KW-0813">Transport</keyword>
<dbReference type="InterPro" id="IPR050365">
    <property type="entry name" value="TIM50"/>
</dbReference>
<evidence type="ECO:0000313" key="5">
    <source>
        <dbReference type="Proteomes" id="UP001295423"/>
    </source>
</evidence>
<evidence type="ECO:0000313" key="4">
    <source>
        <dbReference type="EMBL" id="CAJ1962647.1"/>
    </source>
</evidence>
<name>A0AAD2G574_9STRA</name>
<reference evidence="4" key="1">
    <citation type="submission" date="2023-08" db="EMBL/GenBank/DDBJ databases">
        <authorList>
            <person name="Audoor S."/>
            <person name="Bilcke G."/>
        </authorList>
    </citation>
    <scope>NUCLEOTIDE SEQUENCE</scope>
</reference>
<dbReference type="Pfam" id="PF03031">
    <property type="entry name" value="NIF"/>
    <property type="match status" value="1"/>
</dbReference>
<dbReference type="GO" id="GO:0005744">
    <property type="term" value="C:TIM23 mitochondrial import inner membrane translocase complex"/>
    <property type="evidence" value="ECO:0007669"/>
    <property type="project" value="UniProtKB-UniRule"/>
</dbReference>
<dbReference type="PROSITE" id="PS50969">
    <property type="entry name" value="FCP1"/>
    <property type="match status" value="1"/>
</dbReference>
<dbReference type="AlphaFoldDB" id="A0AAD2G574"/>
<comment type="similarity">
    <text evidence="1">Belongs to the TIM50 family.</text>
</comment>
<dbReference type="Proteomes" id="UP001295423">
    <property type="component" value="Unassembled WGS sequence"/>
</dbReference>
<keyword evidence="1" id="KW-0811">Translocation</keyword>
<comment type="subunit">
    <text evidence="1">Component of the TIM23 complex.</text>
</comment>
<protein>
    <recommendedName>
        <fullName evidence="1">Mitochondrial import inner membrane translocase subunit TIM50</fullName>
    </recommendedName>
</protein>
<dbReference type="Gene3D" id="3.40.50.1000">
    <property type="entry name" value="HAD superfamily/HAD-like"/>
    <property type="match status" value="1"/>
</dbReference>
<evidence type="ECO:0000256" key="2">
    <source>
        <dbReference type="SAM" id="MobiDB-lite"/>
    </source>
</evidence>
<keyword evidence="1" id="KW-0653">Protein transport</keyword>
<keyword evidence="5" id="KW-1185">Reference proteome</keyword>
<gene>
    <name evidence="4" type="ORF">CYCCA115_LOCUS19786</name>
</gene>
<comment type="subcellular location">
    <subcellularLocation>
        <location evidence="1">Mitochondrion inner membrane</location>
        <topology evidence="1">Single-pass membrane protein</topology>
    </subcellularLocation>
</comment>
<dbReference type="PANTHER" id="PTHR12210">
    <property type="entry name" value="DULLARD PROTEIN PHOSPHATASE"/>
    <property type="match status" value="1"/>
</dbReference>
<keyword evidence="1" id="KW-0496">Mitochondrion</keyword>
<comment type="function">
    <text evidence="1">Essential component of the TIM23 complex, a complex that mediates the translocation of transit peptide-containing proteins across the mitochondrial inner membrane.</text>
</comment>
<keyword evidence="1" id="KW-0809">Transit peptide</keyword>
<evidence type="ECO:0000256" key="1">
    <source>
        <dbReference type="RuleBase" id="RU365079"/>
    </source>
</evidence>
<evidence type="ECO:0000259" key="3">
    <source>
        <dbReference type="PROSITE" id="PS50969"/>
    </source>
</evidence>
<dbReference type="EMBL" id="CAKOGP040002114">
    <property type="protein sequence ID" value="CAJ1962647.1"/>
    <property type="molecule type" value="Genomic_DNA"/>
</dbReference>
<proteinExistence type="inferred from homology"/>
<comment type="caution">
    <text evidence="4">The sequence shown here is derived from an EMBL/GenBank/DDBJ whole genome shotgun (WGS) entry which is preliminary data.</text>
</comment>
<sequence length="347" mass="39125">MAKDIQVVNGACKKRKKRRWTKGEKRVVRNSQENNTADGKEAKKKQFNERVLQLAEKCSSHGKGVRILKKPIHQSANQSESESDIDIDASLVVRTVSSSLLQRLGQAEDEDSTLPSLLPSLPVPLLPFTIFIKPLLICDVNGILCHRVRADPYPDIPYRESAKKVSGTLVIPRPGLNEFWEFLSQHFCLAIWTSAKPKTAQALVKAIIPDHIQSKLIFVWGQSQCQMQMQSQNDAGCDSSIDERNVVFVKSLNKVYNRYPLWNSTNTLLIDDSREKIPTRNVGNVLHPPPMNGKQSSNKLSQYGITDDQDNHKIQMKLFASLVEKLDSRDMNEQLYGQCSMSTLLAK</sequence>
<dbReference type="SMART" id="SM00577">
    <property type="entry name" value="CPDc"/>
    <property type="match status" value="1"/>
</dbReference>
<dbReference type="GO" id="GO:0015031">
    <property type="term" value="P:protein transport"/>
    <property type="evidence" value="ECO:0007669"/>
    <property type="project" value="UniProtKB-KW"/>
</dbReference>
<accession>A0AAD2G574</accession>